<dbReference type="InterPro" id="IPR002028">
    <property type="entry name" value="Trp_synthase_suA"/>
</dbReference>
<sequence length="237" mass="26262">MKNLVLYLTINYPTRAVFFEMLDVVAAFGIGYVEIGIPVEEPHLDGAVVRQTQEKIFPDLTKAEIVSVLAEIRSRYSFNVILMTYQSGVDCFQLDQLSQELYDAILCVDQTFDGKFAGKLVHTFTTAMGEKEVETQLAQSSQFIYLVSGKGKTGEFTQLPTDYLKLLPYVKRRSELPAFVGFGVKTPDDVAEILANGADGAIIGSEFIKQFNEGGITGIKEYLSELQPIFENGLASK</sequence>
<dbReference type="SUPFAM" id="SSF51366">
    <property type="entry name" value="Ribulose-phoshate binding barrel"/>
    <property type="match status" value="1"/>
</dbReference>
<comment type="caution">
    <text evidence="9">The sequence shown here is derived from an EMBL/GenBank/DDBJ whole genome shotgun (WGS) entry which is preliminary data.</text>
</comment>
<proteinExistence type="predicted"/>
<dbReference type="Pfam" id="PF00290">
    <property type="entry name" value="Trp_syntA"/>
    <property type="match status" value="2"/>
</dbReference>
<dbReference type="InterPro" id="IPR013785">
    <property type="entry name" value="Aldolase_TIM"/>
</dbReference>
<evidence type="ECO:0000256" key="1">
    <source>
        <dbReference type="ARBA" id="ARBA00004733"/>
    </source>
</evidence>
<comment type="pathway">
    <text evidence="1">Amino-acid biosynthesis; L-tryptophan biosynthesis; L-tryptophan from chorismate: step 5/5.</text>
</comment>
<evidence type="ECO:0000256" key="5">
    <source>
        <dbReference type="ARBA" id="ARBA00022822"/>
    </source>
</evidence>
<keyword evidence="6" id="KW-0057">Aromatic amino acid biosynthesis</keyword>
<dbReference type="EMBL" id="JAFLVR010000027">
    <property type="protein sequence ID" value="MBO0452984.1"/>
    <property type="molecule type" value="Genomic_DNA"/>
</dbReference>
<dbReference type="PANTHER" id="PTHR43406">
    <property type="entry name" value="TRYPTOPHAN SYNTHASE, ALPHA CHAIN"/>
    <property type="match status" value="1"/>
</dbReference>
<evidence type="ECO:0000256" key="2">
    <source>
        <dbReference type="ARBA" id="ARBA00011270"/>
    </source>
</evidence>
<name>A0ABS3HJ86_9ENTE</name>
<evidence type="ECO:0000256" key="8">
    <source>
        <dbReference type="ARBA" id="ARBA00049047"/>
    </source>
</evidence>
<keyword evidence="5" id="KW-0822">Tryptophan biosynthesis</keyword>
<accession>A0ABS3HJ86</accession>
<evidence type="ECO:0000256" key="6">
    <source>
        <dbReference type="ARBA" id="ARBA00023141"/>
    </source>
</evidence>
<evidence type="ECO:0000256" key="7">
    <source>
        <dbReference type="ARBA" id="ARBA00023239"/>
    </source>
</evidence>
<reference evidence="9 10" key="1">
    <citation type="submission" date="2021-03" db="EMBL/GenBank/DDBJ databases">
        <title>Enterococcal diversity collection.</title>
        <authorList>
            <person name="Gilmore M.S."/>
            <person name="Schwartzman J."/>
            <person name="Van Tyne D."/>
            <person name="Martin M."/>
            <person name="Earl A.M."/>
            <person name="Manson A.L."/>
            <person name="Straub T."/>
            <person name="Salamzade R."/>
            <person name="Saavedra J."/>
            <person name="Lebreton F."/>
            <person name="Prichula J."/>
            <person name="Schaufler K."/>
            <person name="Gaca A."/>
            <person name="Sgardioli B."/>
            <person name="Wagenaar J."/>
            <person name="Strong T."/>
        </authorList>
    </citation>
    <scope>NUCLEOTIDE SEQUENCE [LARGE SCALE GENOMIC DNA]</scope>
    <source>
        <strain evidence="9 10">MJM16</strain>
    </source>
</reference>
<dbReference type="InterPro" id="IPR011060">
    <property type="entry name" value="RibuloseP-bd_barrel"/>
</dbReference>
<dbReference type="Proteomes" id="UP000664495">
    <property type="component" value="Unassembled WGS sequence"/>
</dbReference>
<protein>
    <recommendedName>
        <fullName evidence="3">tryptophan synthase</fullName>
        <ecNumber evidence="3">4.2.1.20</ecNumber>
    </recommendedName>
</protein>
<evidence type="ECO:0000256" key="4">
    <source>
        <dbReference type="ARBA" id="ARBA00022605"/>
    </source>
</evidence>
<evidence type="ECO:0000313" key="9">
    <source>
        <dbReference type="EMBL" id="MBO0452984.1"/>
    </source>
</evidence>
<dbReference type="Gene3D" id="3.20.20.70">
    <property type="entry name" value="Aldolase class I"/>
    <property type="match status" value="1"/>
</dbReference>
<keyword evidence="4" id="KW-0028">Amino-acid biosynthesis</keyword>
<dbReference type="EC" id="4.2.1.20" evidence="3"/>
<gene>
    <name evidence="9" type="ORF">JZO85_11925</name>
</gene>
<comment type="subunit">
    <text evidence="2">Tetramer of two alpha and two beta chains.</text>
</comment>
<dbReference type="RefSeq" id="WP_207108757.1">
    <property type="nucleotide sequence ID" value="NZ_JAFLVR010000027.1"/>
</dbReference>
<evidence type="ECO:0000256" key="3">
    <source>
        <dbReference type="ARBA" id="ARBA00012043"/>
    </source>
</evidence>
<comment type="catalytic activity">
    <reaction evidence="8">
        <text>(1S,2R)-1-C-(indol-3-yl)glycerol 3-phosphate + L-serine = D-glyceraldehyde 3-phosphate + L-tryptophan + H2O</text>
        <dbReference type="Rhea" id="RHEA:10532"/>
        <dbReference type="ChEBI" id="CHEBI:15377"/>
        <dbReference type="ChEBI" id="CHEBI:33384"/>
        <dbReference type="ChEBI" id="CHEBI:57912"/>
        <dbReference type="ChEBI" id="CHEBI:58866"/>
        <dbReference type="ChEBI" id="CHEBI:59776"/>
        <dbReference type="EC" id="4.2.1.20"/>
    </reaction>
</comment>
<dbReference type="PANTHER" id="PTHR43406:SF1">
    <property type="entry name" value="TRYPTOPHAN SYNTHASE ALPHA CHAIN, CHLOROPLASTIC"/>
    <property type="match status" value="1"/>
</dbReference>
<evidence type="ECO:0000313" key="10">
    <source>
        <dbReference type="Proteomes" id="UP000664495"/>
    </source>
</evidence>
<keyword evidence="7" id="KW-0456">Lyase</keyword>
<organism evidence="9 10">
    <name type="scientific">Candidatus Enterococcus murrayae</name>
    <dbReference type="NCBI Taxonomy" id="2815321"/>
    <lineage>
        <taxon>Bacteria</taxon>
        <taxon>Bacillati</taxon>
        <taxon>Bacillota</taxon>
        <taxon>Bacilli</taxon>
        <taxon>Lactobacillales</taxon>
        <taxon>Enterococcaceae</taxon>
        <taxon>Enterococcus</taxon>
    </lineage>
</organism>
<keyword evidence="10" id="KW-1185">Reference proteome</keyword>